<evidence type="ECO:0000259" key="15">
    <source>
        <dbReference type="PROSITE" id="PS50113"/>
    </source>
</evidence>
<comment type="subcellular location">
    <subcellularLocation>
        <location evidence="2">Membrane</location>
        <topology evidence="2">Multi-pass membrane protein</topology>
    </subcellularLocation>
</comment>
<dbReference type="OrthoDB" id="9815750at2"/>
<dbReference type="SMART" id="SM00387">
    <property type="entry name" value="HATPase_c"/>
    <property type="match status" value="1"/>
</dbReference>
<dbReference type="InterPro" id="IPR050351">
    <property type="entry name" value="BphY/WalK/GraS-like"/>
</dbReference>
<evidence type="ECO:0000256" key="7">
    <source>
        <dbReference type="ARBA" id="ARBA00022741"/>
    </source>
</evidence>
<dbReference type="InterPro" id="IPR004358">
    <property type="entry name" value="Sig_transdc_His_kin-like_C"/>
</dbReference>
<dbReference type="Pfam" id="PF02518">
    <property type="entry name" value="HATPase_c"/>
    <property type="match status" value="1"/>
</dbReference>
<dbReference type="PANTHER" id="PTHR42878:SF7">
    <property type="entry name" value="SENSOR HISTIDINE KINASE GLRK"/>
    <property type="match status" value="1"/>
</dbReference>
<dbReference type="PRINTS" id="PR00344">
    <property type="entry name" value="BCTRLSENSOR"/>
</dbReference>
<evidence type="ECO:0000259" key="13">
    <source>
        <dbReference type="PROSITE" id="PS50109"/>
    </source>
</evidence>
<evidence type="ECO:0000256" key="12">
    <source>
        <dbReference type="ARBA" id="ARBA00023136"/>
    </source>
</evidence>
<evidence type="ECO:0000256" key="11">
    <source>
        <dbReference type="ARBA" id="ARBA00023012"/>
    </source>
</evidence>
<keyword evidence="17" id="KW-1185">Reference proteome</keyword>
<keyword evidence="6" id="KW-0812">Transmembrane</keyword>
<dbReference type="FunFam" id="1.10.287.130:FF:000001">
    <property type="entry name" value="Two-component sensor histidine kinase"/>
    <property type="match status" value="1"/>
</dbReference>
<evidence type="ECO:0000256" key="8">
    <source>
        <dbReference type="ARBA" id="ARBA00022777"/>
    </source>
</evidence>
<dbReference type="InterPro" id="IPR013656">
    <property type="entry name" value="PAS_4"/>
</dbReference>
<dbReference type="SMART" id="SM00388">
    <property type="entry name" value="HisKA"/>
    <property type="match status" value="1"/>
</dbReference>
<dbReference type="Pfam" id="PF01590">
    <property type="entry name" value="GAF"/>
    <property type="match status" value="1"/>
</dbReference>
<gene>
    <name evidence="16" type="ORF">SAMN05421771_1927</name>
</gene>
<evidence type="ECO:0000259" key="14">
    <source>
        <dbReference type="PROSITE" id="PS50112"/>
    </source>
</evidence>
<dbReference type="GO" id="GO:0005524">
    <property type="term" value="F:ATP binding"/>
    <property type="evidence" value="ECO:0007669"/>
    <property type="project" value="UniProtKB-KW"/>
</dbReference>
<dbReference type="SUPFAM" id="SSF55781">
    <property type="entry name" value="GAF domain-like"/>
    <property type="match status" value="1"/>
</dbReference>
<keyword evidence="4" id="KW-0597">Phosphoprotein</keyword>
<dbReference type="NCBIfam" id="TIGR00229">
    <property type="entry name" value="sensory_box"/>
    <property type="match status" value="3"/>
</dbReference>
<dbReference type="PANTHER" id="PTHR42878">
    <property type="entry name" value="TWO-COMPONENT HISTIDINE KINASE"/>
    <property type="match status" value="1"/>
</dbReference>
<dbReference type="Pfam" id="PF00989">
    <property type="entry name" value="PAS"/>
    <property type="match status" value="1"/>
</dbReference>
<feature type="domain" description="PAS" evidence="14">
    <location>
        <begin position="440"/>
        <end position="508"/>
    </location>
</feature>
<evidence type="ECO:0000256" key="6">
    <source>
        <dbReference type="ARBA" id="ARBA00022692"/>
    </source>
</evidence>
<dbReference type="PROSITE" id="PS50112">
    <property type="entry name" value="PAS"/>
    <property type="match status" value="3"/>
</dbReference>
<dbReference type="InterPro" id="IPR003018">
    <property type="entry name" value="GAF"/>
</dbReference>
<evidence type="ECO:0000256" key="1">
    <source>
        <dbReference type="ARBA" id="ARBA00000085"/>
    </source>
</evidence>
<organism evidence="16 17">
    <name type="scientific">Granulicella pectinivorans</name>
    <dbReference type="NCBI Taxonomy" id="474950"/>
    <lineage>
        <taxon>Bacteria</taxon>
        <taxon>Pseudomonadati</taxon>
        <taxon>Acidobacteriota</taxon>
        <taxon>Terriglobia</taxon>
        <taxon>Terriglobales</taxon>
        <taxon>Acidobacteriaceae</taxon>
        <taxon>Granulicella</taxon>
    </lineage>
</organism>
<feature type="domain" description="PAC" evidence="15">
    <location>
        <begin position="256"/>
        <end position="308"/>
    </location>
</feature>
<feature type="domain" description="Histidine kinase" evidence="13">
    <location>
        <begin position="574"/>
        <end position="792"/>
    </location>
</feature>
<dbReference type="InterPro" id="IPR003594">
    <property type="entry name" value="HATPase_dom"/>
</dbReference>
<keyword evidence="11" id="KW-0902">Two-component regulatory system</keyword>
<dbReference type="RefSeq" id="WP_089838782.1">
    <property type="nucleotide sequence ID" value="NZ_FOZL01000001.1"/>
</dbReference>
<dbReference type="SMART" id="SM00086">
    <property type="entry name" value="PAC"/>
    <property type="match status" value="2"/>
</dbReference>
<dbReference type="EMBL" id="FOZL01000001">
    <property type="protein sequence ID" value="SFS11206.1"/>
    <property type="molecule type" value="Genomic_DNA"/>
</dbReference>
<name>A0A1I6M690_9BACT</name>
<evidence type="ECO:0000256" key="5">
    <source>
        <dbReference type="ARBA" id="ARBA00022679"/>
    </source>
</evidence>
<accession>A0A1I6M690</accession>
<dbReference type="InterPro" id="IPR003661">
    <property type="entry name" value="HisK_dim/P_dom"/>
</dbReference>
<dbReference type="GO" id="GO:0030295">
    <property type="term" value="F:protein kinase activator activity"/>
    <property type="evidence" value="ECO:0007669"/>
    <property type="project" value="TreeGrafter"/>
</dbReference>
<dbReference type="Gene3D" id="3.30.565.10">
    <property type="entry name" value="Histidine kinase-like ATPase, C-terminal domain"/>
    <property type="match status" value="1"/>
</dbReference>
<dbReference type="Gene3D" id="1.10.287.130">
    <property type="match status" value="1"/>
</dbReference>
<dbReference type="InterPro" id="IPR035965">
    <property type="entry name" value="PAS-like_dom_sf"/>
</dbReference>
<dbReference type="GO" id="GO:0007234">
    <property type="term" value="P:osmosensory signaling via phosphorelay pathway"/>
    <property type="evidence" value="ECO:0007669"/>
    <property type="project" value="TreeGrafter"/>
</dbReference>
<proteinExistence type="predicted"/>
<dbReference type="Pfam" id="PF08448">
    <property type="entry name" value="PAS_4"/>
    <property type="match status" value="2"/>
</dbReference>
<dbReference type="STRING" id="474950.SAMN05421771_1927"/>
<dbReference type="GO" id="GO:0016020">
    <property type="term" value="C:membrane"/>
    <property type="evidence" value="ECO:0007669"/>
    <property type="project" value="UniProtKB-SubCell"/>
</dbReference>
<dbReference type="PROSITE" id="PS50109">
    <property type="entry name" value="HIS_KIN"/>
    <property type="match status" value="1"/>
</dbReference>
<evidence type="ECO:0000256" key="10">
    <source>
        <dbReference type="ARBA" id="ARBA00022989"/>
    </source>
</evidence>
<dbReference type="GO" id="GO:0000155">
    <property type="term" value="F:phosphorelay sensor kinase activity"/>
    <property type="evidence" value="ECO:0007669"/>
    <property type="project" value="InterPro"/>
</dbReference>
<dbReference type="InterPro" id="IPR000700">
    <property type="entry name" value="PAS-assoc_C"/>
</dbReference>
<dbReference type="GO" id="GO:0000156">
    <property type="term" value="F:phosphorelay response regulator activity"/>
    <property type="evidence" value="ECO:0007669"/>
    <property type="project" value="TreeGrafter"/>
</dbReference>
<sequence>MNALQEKDELKRIDALEEYEVLGATPDAALDDIVRLAGQLCNAPLALIALVGPDRLYFRSVIGAEISDAPRGNLPFEDVLLSNDVYEISDARLDPAYRNGIAFAGRSFRFFAGAPLVTPAGAVIGSLSVMDSANRRLTNAQVTSLAALARQAINQLELNNRIRQMDRAAHARVRAESALTVERNFVSAVLDTVGALVVVYDTAGRIVRFNRACETASGYDFPSLVGRYPWERLIPESDISTAIDAFERLRNGEFPATFENKWVSRDGSERLIDWCATALLDPQGQVAFIIATGIDVTVQRAAESTLRESEARYRQLVEGSLGMVCTHDLDGVLLSVNTHGAQSIGRTVEDMVGRSLGDLMIPGKQALLEPYLQQIEETGEAQGLLYLSHVNGEHRVIAYRNKLIDVPGHEPYVLGFGVDISEQVKAEDKLRVLIRQSNSILESVGDGIYGIDLEGKVTVINPAAAQMLGYKPQELLGKVFHDVVHHTRPDGTPYPEEECPVRRTLINRDTIRVANEVFWRKDGTSFPVEYVARPQIESNKDSGREGKAVGVVVAFTDTTERRALDRMKDEFVSTVSHELRTPLTSLRAALGLIAGGALQNRPDKLQHMLEIAIGNTDRLVRLVNDILDLERIGSGQAELHYTMCSVDDLLRRAAGLQQTAAAKSSIAISFDAAGVNVWADPDRVLQTLTNLISNAIKFSPAGSAIRLSARNLDEAEVEIQVEDHGRGIPEDKLEQIFERFQQVDASDSRAMGGTGLGLAICRSIVHQHGGRIWATSRLGEGATFHFTLPTRPANNLR</sequence>
<dbReference type="CDD" id="cd00082">
    <property type="entry name" value="HisKA"/>
    <property type="match status" value="1"/>
</dbReference>
<dbReference type="CDD" id="cd16922">
    <property type="entry name" value="HATPase_EvgS-ArcB-TorS-like"/>
    <property type="match status" value="1"/>
</dbReference>
<dbReference type="InterPro" id="IPR005467">
    <property type="entry name" value="His_kinase_dom"/>
</dbReference>
<evidence type="ECO:0000256" key="9">
    <source>
        <dbReference type="ARBA" id="ARBA00022840"/>
    </source>
</evidence>
<dbReference type="InterPro" id="IPR029016">
    <property type="entry name" value="GAF-like_dom_sf"/>
</dbReference>
<dbReference type="InterPro" id="IPR000014">
    <property type="entry name" value="PAS"/>
</dbReference>
<dbReference type="InterPro" id="IPR013767">
    <property type="entry name" value="PAS_fold"/>
</dbReference>
<keyword evidence="7" id="KW-0547">Nucleotide-binding</keyword>
<reference evidence="16 17" key="1">
    <citation type="submission" date="2016-10" db="EMBL/GenBank/DDBJ databases">
        <authorList>
            <person name="de Groot N.N."/>
        </authorList>
    </citation>
    <scope>NUCLEOTIDE SEQUENCE [LARGE SCALE GENOMIC DNA]</scope>
    <source>
        <strain evidence="16 17">DSM 21001</strain>
    </source>
</reference>
<dbReference type="InterPro" id="IPR036097">
    <property type="entry name" value="HisK_dim/P_sf"/>
</dbReference>
<keyword evidence="9" id="KW-0067">ATP-binding</keyword>
<dbReference type="Gene3D" id="3.30.450.40">
    <property type="match status" value="1"/>
</dbReference>
<protein>
    <recommendedName>
        <fullName evidence="3">histidine kinase</fullName>
        <ecNumber evidence="3">2.7.13.3</ecNumber>
    </recommendedName>
</protein>
<keyword evidence="8" id="KW-0418">Kinase</keyword>
<keyword evidence="12" id="KW-0472">Membrane</keyword>
<dbReference type="PROSITE" id="PS50113">
    <property type="entry name" value="PAC"/>
    <property type="match status" value="1"/>
</dbReference>
<dbReference type="Gene3D" id="3.30.450.20">
    <property type="entry name" value="PAS domain"/>
    <property type="match status" value="3"/>
</dbReference>
<feature type="domain" description="PAS" evidence="14">
    <location>
        <begin position="309"/>
        <end position="379"/>
    </location>
</feature>
<dbReference type="Proteomes" id="UP000199024">
    <property type="component" value="Unassembled WGS sequence"/>
</dbReference>
<keyword evidence="10" id="KW-1133">Transmembrane helix</keyword>
<dbReference type="GO" id="GO:0006355">
    <property type="term" value="P:regulation of DNA-templated transcription"/>
    <property type="evidence" value="ECO:0007669"/>
    <property type="project" value="InterPro"/>
</dbReference>
<dbReference type="InterPro" id="IPR036890">
    <property type="entry name" value="HATPase_C_sf"/>
</dbReference>
<keyword evidence="5" id="KW-0808">Transferase</keyword>
<evidence type="ECO:0000313" key="17">
    <source>
        <dbReference type="Proteomes" id="UP000199024"/>
    </source>
</evidence>
<evidence type="ECO:0000256" key="4">
    <source>
        <dbReference type="ARBA" id="ARBA00022553"/>
    </source>
</evidence>
<dbReference type="SUPFAM" id="SSF55785">
    <property type="entry name" value="PYP-like sensor domain (PAS domain)"/>
    <property type="match status" value="3"/>
</dbReference>
<dbReference type="AlphaFoldDB" id="A0A1I6M690"/>
<evidence type="ECO:0000256" key="3">
    <source>
        <dbReference type="ARBA" id="ARBA00012438"/>
    </source>
</evidence>
<comment type="catalytic activity">
    <reaction evidence="1">
        <text>ATP + protein L-histidine = ADP + protein N-phospho-L-histidine.</text>
        <dbReference type="EC" id="2.7.13.3"/>
    </reaction>
</comment>
<dbReference type="CDD" id="cd00130">
    <property type="entry name" value="PAS"/>
    <property type="match status" value="3"/>
</dbReference>
<dbReference type="Pfam" id="PF00512">
    <property type="entry name" value="HisKA"/>
    <property type="match status" value="1"/>
</dbReference>
<feature type="domain" description="PAS" evidence="14">
    <location>
        <begin position="182"/>
        <end position="253"/>
    </location>
</feature>
<dbReference type="SUPFAM" id="SSF55874">
    <property type="entry name" value="ATPase domain of HSP90 chaperone/DNA topoisomerase II/histidine kinase"/>
    <property type="match status" value="1"/>
</dbReference>
<dbReference type="InterPro" id="IPR001610">
    <property type="entry name" value="PAC"/>
</dbReference>
<dbReference type="FunFam" id="3.30.565.10:FF:000006">
    <property type="entry name" value="Sensor histidine kinase WalK"/>
    <property type="match status" value="1"/>
</dbReference>
<evidence type="ECO:0000256" key="2">
    <source>
        <dbReference type="ARBA" id="ARBA00004141"/>
    </source>
</evidence>
<dbReference type="SUPFAM" id="SSF47384">
    <property type="entry name" value="Homodimeric domain of signal transducing histidine kinase"/>
    <property type="match status" value="1"/>
</dbReference>
<evidence type="ECO:0000313" key="16">
    <source>
        <dbReference type="EMBL" id="SFS11206.1"/>
    </source>
</evidence>
<dbReference type="EC" id="2.7.13.3" evidence="3"/>
<dbReference type="SMART" id="SM00091">
    <property type="entry name" value="PAS"/>
    <property type="match status" value="3"/>
</dbReference>